<dbReference type="AlphaFoldDB" id="A0A385SMM9"/>
<evidence type="ECO:0000256" key="2">
    <source>
        <dbReference type="ARBA" id="ARBA00023125"/>
    </source>
</evidence>
<keyword evidence="1" id="KW-0805">Transcription regulation</keyword>
<accession>A0A385SMM9</accession>
<dbReference type="PANTHER" id="PTHR43280:SF29">
    <property type="entry name" value="ARAC-FAMILY TRANSCRIPTIONAL REGULATOR"/>
    <property type="match status" value="1"/>
</dbReference>
<dbReference type="OrthoDB" id="5492415at2"/>
<feature type="transmembrane region" description="Helical" evidence="4">
    <location>
        <begin position="183"/>
        <end position="205"/>
    </location>
</feature>
<proteinExistence type="predicted"/>
<feature type="transmembrane region" description="Helical" evidence="4">
    <location>
        <begin position="6"/>
        <end position="23"/>
    </location>
</feature>
<evidence type="ECO:0000313" key="7">
    <source>
        <dbReference type="Proteomes" id="UP000266183"/>
    </source>
</evidence>
<dbReference type="SUPFAM" id="SSF46689">
    <property type="entry name" value="Homeodomain-like"/>
    <property type="match status" value="1"/>
</dbReference>
<dbReference type="EMBL" id="CP032382">
    <property type="protein sequence ID" value="AYB31611.1"/>
    <property type="molecule type" value="Genomic_DNA"/>
</dbReference>
<keyword evidence="4" id="KW-0812">Transmembrane</keyword>
<keyword evidence="3" id="KW-0804">Transcription</keyword>
<feature type="transmembrane region" description="Helical" evidence="4">
    <location>
        <begin position="94"/>
        <end position="115"/>
    </location>
</feature>
<evidence type="ECO:0000256" key="4">
    <source>
        <dbReference type="SAM" id="Phobius"/>
    </source>
</evidence>
<organism evidence="6 7">
    <name type="scientific">Chryseolinea soli</name>
    <dbReference type="NCBI Taxonomy" id="2321403"/>
    <lineage>
        <taxon>Bacteria</taxon>
        <taxon>Pseudomonadati</taxon>
        <taxon>Bacteroidota</taxon>
        <taxon>Cytophagia</taxon>
        <taxon>Cytophagales</taxon>
        <taxon>Fulvivirgaceae</taxon>
        <taxon>Chryseolinea</taxon>
    </lineage>
</organism>
<dbReference type="PROSITE" id="PS01124">
    <property type="entry name" value="HTH_ARAC_FAMILY_2"/>
    <property type="match status" value="1"/>
</dbReference>
<dbReference type="InterPro" id="IPR018060">
    <property type="entry name" value="HTH_AraC"/>
</dbReference>
<reference evidence="7" key="1">
    <citation type="submission" date="2018-09" db="EMBL/GenBank/DDBJ databases">
        <title>Chryseolinea sp. KIS68-18 isolated from soil.</title>
        <authorList>
            <person name="Weon H.-Y."/>
            <person name="Kwon S.-W."/>
            <person name="Lee S.A."/>
        </authorList>
    </citation>
    <scope>NUCLEOTIDE SEQUENCE [LARGE SCALE GENOMIC DNA]</scope>
    <source>
        <strain evidence="7">KIS68-18</strain>
    </source>
</reference>
<feature type="transmembrane region" description="Helical" evidence="4">
    <location>
        <begin position="217"/>
        <end position="236"/>
    </location>
</feature>
<protein>
    <submittedName>
        <fullName evidence="6">AraC family transcriptional regulator</fullName>
    </submittedName>
</protein>
<keyword evidence="2" id="KW-0238">DNA-binding</keyword>
<evidence type="ECO:0000259" key="5">
    <source>
        <dbReference type="PROSITE" id="PS01124"/>
    </source>
</evidence>
<dbReference type="GO" id="GO:0043565">
    <property type="term" value="F:sequence-specific DNA binding"/>
    <property type="evidence" value="ECO:0007669"/>
    <property type="project" value="InterPro"/>
</dbReference>
<dbReference type="KEGG" id="chk:D4L85_14000"/>
<evidence type="ECO:0000313" key="6">
    <source>
        <dbReference type="EMBL" id="AYB31611.1"/>
    </source>
</evidence>
<dbReference type="Pfam" id="PF12833">
    <property type="entry name" value="HTH_18"/>
    <property type="match status" value="1"/>
</dbReference>
<dbReference type="InterPro" id="IPR020449">
    <property type="entry name" value="Tscrpt_reg_AraC-type_HTH"/>
</dbReference>
<evidence type="ECO:0000256" key="1">
    <source>
        <dbReference type="ARBA" id="ARBA00023015"/>
    </source>
</evidence>
<dbReference type="Gene3D" id="1.10.10.60">
    <property type="entry name" value="Homeodomain-like"/>
    <property type="match status" value="2"/>
</dbReference>
<sequence length="373" mass="42522">MVWSYLFGITIAHGIFLLVLMVLKRPKKTLALWLIAGVILAAVITNADFFLITSGLYRTVPKFFGMSFGMLLLLGPLYFLYTKATTDPEFTWRWIYALHFIPYVLHLVLNIPLYVMDTPAKIAFVETLLSGHLAFRPAEVLVNAVQIVIATIYFSVAIVQISKAKVRLEAVPYVVPVGERIRWLNTLLVCFMAYVACIIILLAYLVVKGRFIPEANYLYTLACSAILYMLGFRLILNPELVNPDFLKKYQNAKQFSDEDQARHLAKLHDLIDNEKLFLDPALKLNDLAAKIGIPPHQLSKLVNERCGKSFVEFINEKRVQEFITRMDDDQYKNLSLLGIALDVGFNSKSSFNLIFKKVTGYTPSEFRENKHQP</sequence>
<feature type="transmembrane region" description="Helical" evidence="4">
    <location>
        <begin position="140"/>
        <end position="162"/>
    </location>
</feature>
<feature type="transmembrane region" description="Helical" evidence="4">
    <location>
        <begin position="63"/>
        <end position="82"/>
    </location>
</feature>
<dbReference type="SMART" id="SM00342">
    <property type="entry name" value="HTH_ARAC"/>
    <property type="match status" value="1"/>
</dbReference>
<dbReference type="Proteomes" id="UP000266183">
    <property type="component" value="Chromosome"/>
</dbReference>
<feature type="transmembrane region" description="Helical" evidence="4">
    <location>
        <begin position="30"/>
        <end position="57"/>
    </location>
</feature>
<feature type="domain" description="HTH araC/xylS-type" evidence="5">
    <location>
        <begin position="261"/>
        <end position="369"/>
    </location>
</feature>
<keyword evidence="4" id="KW-1133">Transmembrane helix</keyword>
<dbReference type="RefSeq" id="WP_119754881.1">
    <property type="nucleotide sequence ID" value="NZ_CP032382.1"/>
</dbReference>
<dbReference type="InterPro" id="IPR009057">
    <property type="entry name" value="Homeodomain-like_sf"/>
</dbReference>
<dbReference type="GO" id="GO:0003700">
    <property type="term" value="F:DNA-binding transcription factor activity"/>
    <property type="evidence" value="ECO:0007669"/>
    <property type="project" value="InterPro"/>
</dbReference>
<keyword evidence="4" id="KW-0472">Membrane</keyword>
<name>A0A385SMM9_9BACT</name>
<evidence type="ECO:0000256" key="3">
    <source>
        <dbReference type="ARBA" id="ARBA00023163"/>
    </source>
</evidence>
<keyword evidence="7" id="KW-1185">Reference proteome</keyword>
<dbReference type="PRINTS" id="PR00032">
    <property type="entry name" value="HTHARAC"/>
</dbReference>
<dbReference type="PANTHER" id="PTHR43280">
    <property type="entry name" value="ARAC-FAMILY TRANSCRIPTIONAL REGULATOR"/>
    <property type="match status" value="1"/>
</dbReference>
<gene>
    <name evidence="6" type="ORF">D4L85_14000</name>
</gene>